<keyword evidence="6 13" id="KW-0479">Metal-binding</keyword>
<keyword evidence="8 13" id="KW-0378">Hydrolase</keyword>
<evidence type="ECO:0000256" key="12">
    <source>
        <dbReference type="ARBA" id="ARBA00023180"/>
    </source>
</evidence>
<sequence length="713" mass="81885">MNSFINMYCTSLSLRFHQHLILLLSPSNLLLILSLLFCNSTIPLMSISNVNIPRIKHSLGNSFSSKHKHPVMPITTPITPAIVLHSPLSTSLDYYQTLNRRYARSLPVHSLPVSSRCPPSTTKQKDTFLWTISTEPISYLFGTLHVAYTHVWSQIDPAVKQSFTQSDIIYFELDLTDPVTLSELSNCQILPKNQTITSLLKPDLIKRLDEYLNNLRHVINSWIEPEKKIYATYLYETLTKDWKEKRPIWLLLLLNSLSKGEISDRGVPVLDLFLAQEAQRLGKKHGAVEQVNDQCEPLNRISVNQVTFALEMTLNNLENMYHEYKEMSANFTHNNNNNNNNSFNENILLNQRNQDFNYSMLTDSKHKQIHRTNLFNSPTEQLIEHYNCGDLNVTLSRMYSTQSNPSKSLTSTEEETGNSSMGNLIITIPDKANDSIDKTHFNIVNNISGQNNHQQHTTTSSPTLLSGYLIDKEITKVLTSSQIQTLIDLENYLNEELIVKRNERMAQEIVNKLKLAEALNQSAFFAIGAAHFLGNGETIIDHLRTAGYIVTPVPRQEQMITDERRSQISEKPLRFEKFNKQLRQQTKVNEGILPMKEKDVPEFRPKYVNFDNSWIKIEDFKPRTFPNPKQSLFLTSNTHDWGKSSAERLQTKHRLQQQQSVGQNIRKVIEGMKPTNDDHVIKNSVHSQLPSMSIIQIRTVINIILVQCILFYL</sequence>
<evidence type="ECO:0000256" key="1">
    <source>
        <dbReference type="ARBA" id="ARBA00001941"/>
    </source>
</evidence>
<evidence type="ECO:0000256" key="3">
    <source>
        <dbReference type="ARBA" id="ARBA00008261"/>
    </source>
</evidence>
<protein>
    <recommendedName>
        <fullName evidence="13">Metalloprotease TIKI homolog</fullName>
        <ecNumber evidence="13">3.4.-.-</ecNumber>
    </recommendedName>
</protein>
<keyword evidence="9 13" id="KW-1133">Transmembrane helix</keyword>
<keyword evidence="5 13" id="KW-0812">Transmembrane</keyword>
<evidence type="ECO:0000256" key="7">
    <source>
        <dbReference type="ARBA" id="ARBA00022729"/>
    </source>
</evidence>
<evidence type="ECO:0000256" key="14">
    <source>
        <dbReference type="SAM" id="MobiDB-lite"/>
    </source>
</evidence>
<evidence type="ECO:0000256" key="6">
    <source>
        <dbReference type="ARBA" id="ARBA00022723"/>
    </source>
</evidence>
<dbReference type="GO" id="GO:0046872">
    <property type="term" value="F:metal ion binding"/>
    <property type="evidence" value="ECO:0007669"/>
    <property type="project" value="UniProtKB-UniRule"/>
</dbReference>
<organism evidence="15 16">
    <name type="scientific">Trichobilharzia regenti</name>
    <name type="common">Nasal bird schistosome</name>
    <dbReference type="NCBI Taxonomy" id="157069"/>
    <lineage>
        <taxon>Eukaryota</taxon>
        <taxon>Metazoa</taxon>
        <taxon>Spiralia</taxon>
        <taxon>Lophotrochozoa</taxon>
        <taxon>Platyhelminthes</taxon>
        <taxon>Trematoda</taxon>
        <taxon>Digenea</taxon>
        <taxon>Strigeidida</taxon>
        <taxon>Schistosomatoidea</taxon>
        <taxon>Schistosomatidae</taxon>
        <taxon>Trichobilharzia</taxon>
    </lineage>
</organism>
<dbReference type="EC" id="3.4.-.-" evidence="13"/>
<dbReference type="WBParaSite" id="TREG1_17520.1">
    <property type="protein sequence ID" value="TREG1_17520.1"/>
    <property type="gene ID" value="TREG1_17520"/>
</dbReference>
<proteinExistence type="inferred from homology"/>
<evidence type="ECO:0000256" key="2">
    <source>
        <dbReference type="ARBA" id="ARBA00004479"/>
    </source>
</evidence>
<dbReference type="InterPro" id="IPR002816">
    <property type="entry name" value="TraB/PrgY/GumN_fam"/>
</dbReference>
<keyword evidence="4 13" id="KW-0645">Protease</keyword>
<keyword evidence="11 13" id="KW-0472">Membrane</keyword>
<evidence type="ECO:0000256" key="10">
    <source>
        <dbReference type="ARBA" id="ARBA00023049"/>
    </source>
</evidence>
<keyword evidence="13" id="KW-0879">Wnt signaling pathway</keyword>
<dbReference type="Pfam" id="PF01963">
    <property type="entry name" value="TraB_PrgY_gumN"/>
    <property type="match status" value="2"/>
</dbReference>
<evidence type="ECO:0000313" key="15">
    <source>
        <dbReference type="Proteomes" id="UP000050795"/>
    </source>
</evidence>
<dbReference type="PANTHER" id="PTHR31120">
    <property type="entry name" value="METALLOPROTEASE TIKI"/>
    <property type="match status" value="1"/>
</dbReference>
<accession>A0AA85JCT3</accession>
<keyword evidence="10 13" id="KW-0482">Metalloprotease</keyword>
<evidence type="ECO:0000256" key="5">
    <source>
        <dbReference type="ARBA" id="ARBA00022692"/>
    </source>
</evidence>
<dbReference type="AlphaFoldDB" id="A0AA85JCT3"/>
<dbReference type="GO" id="GO:0016055">
    <property type="term" value="P:Wnt signaling pathway"/>
    <property type="evidence" value="ECO:0007669"/>
    <property type="project" value="UniProtKB-KW"/>
</dbReference>
<keyword evidence="13" id="KW-1003">Cell membrane</keyword>
<reference evidence="15" key="1">
    <citation type="submission" date="2022-06" db="EMBL/GenBank/DDBJ databases">
        <authorList>
            <person name="Berger JAMES D."/>
            <person name="Berger JAMES D."/>
        </authorList>
    </citation>
    <scope>NUCLEOTIDE SEQUENCE [LARGE SCALE GENOMIC DNA]</scope>
</reference>
<feature type="region of interest" description="Disordered" evidence="14">
    <location>
        <begin position="399"/>
        <end position="420"/>
    </location>
</feature>
<dbReference type="InterPro" id="IPR040230">
    <property type="entry name" value="TIKI1/2-like"/>
</dbReference>
<evidence type="ECO:0000256" key="4">
    <source>
        <dbReference type="ARBA" id="ARBA00022670"/>
    </source>
</evidence>
<comment type="function">
    <text evidence="13">Metalloprotease that acts as a negative regulator of the Wnt signaling pathway.</text>
</comment>
<evidence type="ECO:0000256" key="11">
    <source>
        <dbReference type="ARBA" id="ARBA00023136"/>
    </source>
</evidence>
<dbReference type="GO" id="GO:0030178">
    <property type="term" value="P:negative regulation of Wnt signaling pathway"/>
    <property type="evidence" value="ECO:0007669"/>
    <property type="project" value="UniProtKB-UniRule"/>
</dbReference>
<comment type="cofactor">
    <cofactor evidence="1">
        <name>Co(2+)</name>
        <dbReference type="ChEBI" id="CHEBI:48828"/>
    </cofactor>
</comment>
<keyword evidence="15" id="KW-1185">Reference proteome</keyword>
<evidence type="ECO:0000256" key="8">
    <source>
        <dbReference type="ARBA" id="ARBA00022801"/>
    </source>
</evidence>
<comment type="cofactor">
    <cofactor evidence="13">
        <name>Mn(2+)</name>
        <dbReference type="ChEBI" id="CHEBI:29035"/>
    </cofactor>
    <cofactor evidence="13">
        <name>Co(2+)</name>
        <dbReference type="ChEBI" id="CHEBI:48828"/>
    </cofactor>
    <text evidence="13">Divalent metal cations. Mn(2+) or Co(2+).</text>
</comment>
<dbReference type="CDD" id="cd14789">
    <property type="entry name" value="Tiki"/>
    <property type="match status" value="1"/>
</dbReference>
<dbReference type="PANTHER" id="PTHR31120:SF6">
    <property type="entry name" value="METALLOPROTEASE TIKI HOMOLOG"/>
    <property type="match status" value="1"/>
</dbReference>
<comment type="similarity">
    <text evidence="3 13">Belongs to the TIKI family.</text>
</comment>
<evidence type="ECO:0000256" key="13">
    <source>
        <dbReference type="RuleBase" id="RU369069"/>
    </source>
</evidence>
<name>A0AA85JCT3_TRIRE</name>
<dbReference type="GO" id="GO:0004222">
    <property type="term" value="F:metalloendopeptidase activity"/>
    <property type="evidence" value="ECO:0007669"/>
    <property type="project" value="UniProtKB-UniRule"/>
</dbReference>
<evidence type="ECO:0000256" key="9">
    <source>
        <dbReference type="ARBA" id="ARBA00022989"/>
    </source>
</evidence>
<reference evidence="16" key="2">
    <citation type="submission" date="2023-11" db="UniProtKB">
        <authorList>
            <consortium name="WormBaseParasite"/>
        </authorList>
    </citation>
    <scope>IDENTIFICATION</scope>
</reference>
<keyword evidence="7 13" id="KW-0732">Signal</keyword>
<comment type="subcellular location">
    <subcellularLocation>
        <location evidence="13">Cell membrane</location>
        <topology evidence="13">Single-pass type I membrane protein</topology>
    </subcellularLocation>
    <subcellularLocation>
        <location evidence="2">Membrane</location>
        <topology evidence="2">Single-pass type I membrane protein</topology>
    </subcellularLocation>
</comment>
<dbReference type="GO" id="GO:0006508">
    <property type="term" value="P:proteolysis"/>
    <property type="evidence" value="ECO:0007669"/>
    <property type="project" value="UniProtKB-KW"/>
</dbReference>
<keyword evidence="12" id="KW-0325">Glycoprotein</keyword>
<evidence type="ECO:0000313" key="16">
    <source>
        <dbReference type="WBParaSite" id="TREG1_17520.1"/>
    </source>
</evidence>
<feature type="transmembrane region" description="Helical" evidence="13">
    <location>
        <begin position="20"/>
        <end position="37"/>
    </location>
</feature>
<dbReference type="Proteomes" id="UP000050795">
    <property type="component" value="Unassembled WGS sequence"/>
</dbReference>
<dbReference type="GO" id="GO:0005886">
    <property type="term" value="C:plasma membrane"/>
    <property type="evidence" value="ECO:0007669"/>
    <property type="project" value="UniProtKB-SubCell"/>
</dbReference>